<dbReference type="Proteomes" id="UP000000226">
    <property type="component" value="Chromosome 7"/>
</dbReference>
<dbReference type="EMBL" id="CM002294">
    <property type="protein sequence ID" value="ESW16710.1"/>
    <property type="molecule type" value="Genomic_DNA"/>
</dbReference>
<gene>
    <name evidence="1" type="ORF">PHAVU_007G178900g</name>
</gene>
<dbReference type="AlphaFoldDB" id="V7BGS3"/>
<accession>V7BGS3</accession>
<evidence type="ECO:0000313" key="1">
    <source>
        <dbReference type="EMBL" id="ESW16710.1"/>
    </source>
</evidence>
<proteinExistence type="predicted"/>
<keyword evidence="2" id="KW-1185">Reference proteome</keyword>
<reference evidence="2" key="1">
    <citation type="journal article" date="2014" name="Nat. Genet.">
        <title>A reference genome for common bean and genome-wide analysis of dual domestications.</title>
        <authorList>
            <person name="Schmutz J."/>
            <person name="McClean P.E."/>
            <person name="Mamidi S."/>
            <person name="Wu G.A."/>
            <person name="Cannon S.B."/>
            <person name="Grimwood J."/>
            <person name="Jenkins J."/>
            <person name="Shu S."/>
            <person name="Song Q."/>
            <person name="Chavarro C."/>
            <person name="Torres-Torres M."/>
            <person name="Geffroy V."/>
            <person name="Moghaddam S.M."/>
            <person name="Gao D."/>
            <person name="Abernathy B."/>
            <person name="Barry K."/>
            <person name="Blair M."/>
            <person name="Brick M.A."/>
            <person name="Chovatia M."/>
            <person name="Gepts P."/>
            <person name="Goodstein D.M."/>
            <person name="Gonzales M."/>
            <person name="Hellsten U."/>
            <person name="Hyten D.L."/>
            <person name="Jia G."/>
            <person name="Kelly J.D."/>
            <person name="Kudrna D."/>
            <person name="Lee R."/>
            <person name="Richard M.M."/>
            <person name="Miklas P.N."/>
            <person name="Osorno J.M."/>
            <person name="Rodrigues J."/>
            <person name="Thareau V."/>
            <person name="Urrea C.A."/>
            <person name="Wang M."/>
            <person name="Yu Y."/>
            <person name="Zhang M."/>
            <person name="Wing R.A."/>
            <person name="Cregan P.B."/>
            <person name="Rokhsar D.S."/>
            <person name="Jackson S.A."/>
        </authorList>
    </citation>
    <scope>NUCLEOTIDE SEQUENCE [LARGE SCALE GENOMIC DNA]</scope>
    <source>
        <strain evidence="2">cv. G19833</strain>
    </source>
</reference>
<sequence length="67" mass="8107">MWVRLVWSIWKQRNQILYNCACPDVQEFFCTTQRNVRAWVRANYPNSSFSYLDGYFNHILCLNLILS</sequence>
<name>V7BGS3_PHAVU</name>
<protein>
    <submittedName>
        <fullName evidence="1">Uncharacterized protein</fullName>
    </submittedName>
</protein>
<organism evidence="1 2">
    <name type="scientific">Phaseolus vulgaris</name>
    <name type="common">Kidney bean</name>
    <name type="synonym">French bean</name>
    <dbReference type="NCBI Taxonomy" id="3885"/>
    <lineage>
        <taxon>Eukaryota</taxon>
        <taxon>Viridiplantae</taxon>
        <taxon>Streptophyta</taxon>
        <taxon>Embryophyta</taxon>
        <taxon>Tracheophyta</taxon>
        <taxon>Spermatophyta</taxon>
        <taxon>Magnoliopsida</taxon>
        <taxon>eudicotyledons</taxon>
        <taxon>Gunneridae</taxon>
        <taxon>Pentapetalae</taxon>
        <taxon>rosids</taxon>
        <taxon>fabids</taxon>
        <taxon>Fabales</taxon>
        <taxon>Fabaceae</taxon>
        <taxon>Papilionoideae</taxon>
        <taxon>50 kb inversion clade</taxon>
        <taxon>NPAAA clade</taxon>
        <taxon>indigoferoid/millettioid clade</taxon>
        <taxon>Phaseoleae</taxon>
        <taxon>Phaseolus</taxon>
    </lineage>
</organism>
<evidence type="ECO:0000313" key="2">
    <source>
        <dbReference type="Proteomes" id="UP000000226"/>
    </source>
</evidence>
<dbReference type="Gramene" id="ESW16710">
    <property type="protein sequence ID" value="ESW16710"/>
    <property type="gene ID" value="PHAVU_007G178900g"/>
</dbReference>